<evidence type="ECO:0000313" key="2">
    <source>
        <dbReference type="Proteomes" id="UP000320799"/>
    </source>
</evidence>
<dbReference type="EMBL" id="MN094788">
    <property type="protein sequence ID" value="QDH83408.1"/>
    <property type="molecule type" value="Genomic_DNA"/>
</dbReference>
<organism evidence="1 2">
    <name type="scientific">Achromobacter phage Motura</name>
    <dbReference type="NCBI Taxonomy" id="2591403"/>
    <lineage>
        <taxon>Viruses</taxon>
        <taxon>Duplodnaviria</taxon>
        <taxon>Heunggongvirae</taxon>
        <taxon>Uroviricota</taxon>
        <taxon>Caudoviricetes</taxon>
        <taxon>Moturavirus</taxon>
        <taxon>Moturavirus motura</taxon>
    </lineage>
</organism>
<dbReference type="GeneID" id="56136209"/>
<dbReference type="KEGG" id="vg:56136209"/>
<protein>
    <submittedName>
        <fullName evidence="1">Uncharacterized protein</fullName>
    </submittedName>
</protein>
<dbReference type="RefSeq" id="YP_009903933.1">
    <property type="nucleotide sequence ID" value="NC_049849.1"/>
</dbReference>
<dbReference type="Proteomes" id="UP000320799">
    <property type="component" value="Segment"/>
</dbReference>
<evidence type="ECO:0000313" key="1">
    <source>
        <dbReference type="EMBL" id="QDH83408.1"/>
    </source>
</evidence>
<reference evidence="1 2" key="1">
    <citation type="submission" date="2019-06" db="EMBL/GenBank/DDBJ databases">
        <authorList>
            <person name="Kincaid V.D."/>
            <person name="Fuller A."/>
            <person name="Hodges K."/>
            <person name="Bansal M."/>
            <person name="Essig J."/>
            <person name="Johnson A."/>
        </authorList>
    </citation>
    <scope>NUCLEOTIDE SEQUENCE [LARGE SCALE GENOMIC DNA]</scope>
</reference>
<proteinExistence type="predicted"/>
<accession>A0A514CSF3</accession>
<name>A0A514CSF3_9CAUD</name>
<sequence>MTIGQKFKEPVKQTIIPIMEYAGSTGILHGFFPIAETTFEGTETTFEVEPGASVPLMAIRQPDIEESPNGYGAPELMVAFYNYEQSREEPWRGYANWVTLDRMGYVSRWVAPAGGISYRNIFFPGYLVASMREAMNRYNFTNPGPAPTPPDGEDGALQWINTVALSPTNGECAFFDFNWVQLFKSTPIPGIVPGSVVPTNIRINSNPAGGEFKAVVVQSAQSVAPGGGIVFDTIRVIKLAHDVEPGDYLFTFTIFANVFASGSLTNAVQVTKDVTLTLTVKSPAGNS</sequence>
<keyword evidence="2" id="KW-1185">Reference proteome</keyword>